<dbReference type="InterPro" id="IPR010248">
    <property type="entry name" value="His_ut_repres"/>
</dbReference>
<dbReference type="Pfam" id="PF07702">
    <property type="entry name" value="UTRA"/>
    <property type="match status" value="1"/>
</dbReference>
<evidence type="ECO:0000313" key="6">
    <source>
        <dbReference type="EMBL" id="TQV82763.1"/>
    </source>
</evidence>
<dbReference type="PANTHER" id="PTHR44846">
    <property type="entry name" value="MANNOSYL-D-GLYCERATE TRANSPORT/METABOLISM SYSTEM REPRESSOR MNGR-RELATED"/>
    <property type="match status" value="1"/>
</dbReference>
<dbReference type="NCBIfam" id="TIGR02018">
    <property type="entry name" value="his_ut_repres"/>
    <property type="match status" value="1"/>
</dbReference>
<dbReference type="OrthoDB" id="9808698at2"/>
<sequence length="236" mass="26940">MKKAESRYSQVKNYILDGISQGSWIAGERVPSENELVDLCDVSRMTARRALQELYIEGTLVRIKGKGSFVAEEKQQSSLLQIRSIAAEIKEQGFNHHAELIHCANEIASQNIIRELQLGDQQPCAHSQLLHFQEQLPIQLELRWVNLEIAPEYSNQDFTEMTPSEYLTSIAPVTEAEHKVEAIIGDKKTRNLLEVEESEAILLLERKTWCNGKLVSYAKLYHPGNRYRLGTKFKTT</sequence>
<dbReference type="GO" id="GO:0006547">
    <property type="term" value="P:L-histidine metabolic process"/>
    <property type="evidence" value="ECO:0007669"/>
    <property type="project" value="UniProtKB-UniRule"/>
</dbReference>
<evidence type="ECO:0000256" key="4">
    <source>
        <dbReference type="NCBIfam" id="TIGR02018"/>
    </source>
</evidence>
<dbReference type="GO" id="GO:0045892">
    <property type="term" value="P:negative regulation of DNA-templated transcription"/>
    <property type="evidence" value="ECO:0007669"/>
    <property type="project" value="UniProtKB-UniRule"/>
</dbReference>
<keyword evidence="3" id="KW-0804">Transcription</keyword>
<dbReference type="InterPro" id="IPR050679">
    <property type="entry name" value="Bact_HTH_transcr_reg"/>
</dbReference>
<dbReference type="SUPFAM" id="SSF46785">
    <property type="entry name" value="Winged helix' DNA-binding domain"/>
    <property type="match status" value="1"/>
</dbReference>
<protein>
    <recommendedName>
        <fullName evidence="4">Histidine utilization repressor</fullName>
    </recommendedName>
</protein>
<evidence type="ECO:0000313" key="7">
    <source>
        <dbReference type="Proteomes" id="UP000315439"/>
    </source>
</evidence>
<dbReference type="SMART" id="SM00345">
    <property type="entry name" value="HTH_GNTR"/>
    <property type="match status" value="1"/>
</dbReference>
<evidence type="ECO:0000256" key="3">
    <source>
        <dbReference type="ARBA" id="ARBA00023163"/>
    </source>
</evidence>
<evidence type="ECO:0000259" key="5">
    <source>
        <dbReference type="PROSITE" id="PS50949"/>
    </source>
</evidence>
<dbReference type="EMBL" id="VIKS01000015">
    <property type="protein sequence ID" value="TQV82763.1"/>
    <property type="molecule type" value="Genomic_DNA"/>
</dbReference>
<proteinExistence type="predicted"/>
<dbReference type="InterPro" id="IPR028978">
    <property type="entry name" value="Chorismate_lyase_/UTRA_dom_sf"/>
</dbReference>
<dbReference type="Proteomes" id="UP000315439">
    <property type="component" value="Unassembled WGS sequence"/>
</dbReference>
<dbReference type="Pfam" id="PF00392">
    <property type="entry name" value="GntR"/>
    <property type="match status" value="1"/>
</dbReference>
<evidence type="ECO:0000256" key="1">
    <source>
        <dbReference type="ARBA" id="ARBA00023015"/>
    </source>
</evidence>
<evidence type="ECO:0000256" key="2">
    <source>
        <dbReference type="ARBA" id="ARBA00023125"/>
    </source>
</evidence>
<dbReference type="RefSeq" id="WP_142934367.1">
    <property type="nucleotide sequence ID" value="NZ_ML660171.1"/>
</dbReference>
<dbReference type="GO" id="GO:0003677">
    <property type="term" value="F:DNA binding"/>
    <property type="evidence" value="ECO:0007669"/>
    <property type="project" value="UniProtKB-UniRule"/>
</dbReference>
<dbReference type="SMART" id="SM00866">
    <property type="entry name" value="UTRA"/>
    <property type="match status" value="1"/>
</dbReference>
<dbReference type="PANTHER" id="PTHR44846:SF16">
    <property type="entry name" value="TRANSCRIPTIONAL REGULATOR PHNF-RELATED"/>
    <property type="match status" value="1"/>
</dbReference>
<name>A0A545TZZ8_9GAMM</name>
<dbReference type="InterPro" id="IPR036390">
    <property type="entry name" value="WH_DNA-bd_sf"/>
</dbReference>
<reference evidence="6 7" key="1">
    <citation type="submission" date="2019-07" db="EMBL/GenBank/DDBJ databases">
        <title>Draft genome for Aliikangiella sp. M105.</title>
        <authorList>
            <person name="Wang G."/>
        </authorList>
    </citation>
    <scope>NUCLEOTIDE SEQUENCE [LARGE SCALE GENOMIC DNA]</scope>
    <source>
        <strain evidence="6 7">M105</strain>
    </source>
</reference>
<keyword evidence="2" id="KW-0238">DNA-binding</keyword>
<dbReference type="Gene3D" id="3.40.1410.10">
    <property type="entry name" value="Chorismate lyase-like"/>
    <property type="match status" value="1"/>
</dbReference>
<keyword evidence="7" id="KW-1185">Reference proteome</keyword>
<comment type="caution">
    <text evidence="6">The sequence shown here is derived from an EMBL/GenBank/DDBJ whole genome shotgun (WGS) entry which is preliminary data.</text>
</comment>
<dbReference type="Gene3D" id="1.10.10.10">
    <property type="entry name" value="Winged helix-like DNA-binding domain superfamily/Winged helix DNA-binding domain"/>
    <property type="match status" value="1"/>
</dbReference>
<dbReference type="PROSITE" id="PS50949">
    <property type="entry name" value="HTH_GNTR"/>
    <property type="match status" value="1"/>
</dbReference>
<dbReference type="CDD" id="cd07377">
    <property type="entry name" value="WHTH_GntR"/>
    <property type="match status" value="1"/>
</dbReference>
<dbReference type="GO" id="GO:0003700">
    <property type="term" value="F:DNA-binding transcription factor activity"/>
    <property type="evidence" value="ECO:0007669"/>
    <property type="project" value="UniProtKB-UniRule"/>
</dbReference>
<accession>A0A545TZZ8</accession>
<dbReference type="InterPro" id="IPR000524">
    <property type="entry name" value="Tscrpt_reg_HTH_GntR"/>
</dbReference>
<dbReference type="AlphaFoldDB" id="A0A545TZZ8"/>
<dbReference type="InterPro" id="IPR011663">
    <property type="entry name" value="UTRA"/>
</dbReference>
<dbReference type="PRINTS" id="PR00035">
    <property type="entry name" value="HTHGNTR"/>
</dbReference>
<feature type="domain" description="HTH gntR-type" evidence="5">
    <location>
        <begin position="5"/>
        <end position="73"/>
    </location>
</feature>
<dbReference type="SUPFAM" id="SSF64288">
    <property type="entry name" value="Chorismate lyase-like"/>
    <property type="match status" value="1"/>
</dbReference>
<keyword evidence="1" id="KW-0805">Transcription regulation</keyword>
<gene>
    <name evidence="6" type="primary">hutC</name>
    <name evidence="6" type="ORF">FLL46_23600</name>
</gene>
<organism evidence="6 7">
    <name type="scientific">Aliikangiella coralliicola</name>
    <dbReference type="NCBI Taxonomy" id="2592383"/>
    <lineage>
        <taxon>Bacteria</taxon>
        <taxon>Pseudomonadati</taxon>
        <taxon>Pseudomonadota</taxon>
        <taxon>Gammaproteobacteria</taxon>
        <taxon>Oceanospirillales</taxon>
        <taxon>Pleioneaceae</taxon>
        <taxon>Aliikangiella</taxon>
    </lineage>
</organism>
<dbReference type="InterPro" id="IPR036388">
    <property type="entry name" value="WH-like_DNA-bd_sf"/>
</dbReference>